<organism evidence="6 7">
    <name type="scientific">Methyloceanibacter marginalis</name>
    <dbReference type="NCBI Taxonomy" id="1774971"/>
    <lineage>
        <taxon>Bacteria</taxon>
        <taxon>Pseudomonadati</taxon>
        <taxon>Pseudomonadota</taxon>
        <taxon>Alphaproteobacteria</taxon>
        <taxon>Hyphomicrobiales</taxon>
        <taxon>Hyphomicrobiaceae</taxon>
        <taxon>Methyloceanibacter</taxon>
    </lineage>
</organism>
<dbReference type="SUPFAM" id="SSF51206">
    <property type="entry name" value="cAMP-binding domain-like"/>
    <property type="match status" value="1"/>
</dbReference>
<sequence>MPNLDRNLIQALPVFSAMGEPELDDVIAHAKAQRIPKGTAVFQQGEKANSFFVLLHGRLKVVKTTPHGQQMIIRFVHPGDIYGIAKALRREDYPATATAVVDSVTLVWPAQIWDEFVASHPAFAVNVMQTMGDRLQEAHARIKELSTEEVEHRVAHTVLRLITQSGKQTDEGVLVDFPITQQELAEASGTTLHSVSRTLSAWESAGLVTVGRRKIVVRDAQALSTLADRGAPKERSR</sequence>
<dbReference type="Pfam" id="PF00027">
    <property type="entry name" value="cNMP_binding"/>
    <property type="match status" value="1"/>
</dbReference>
<dbReference type="EMBL" id="LPWD01000469">
    <property type="protein sequence ID" value="ODR93703.1"/>
    <property type="molecule type" value="Genomic_DNA"/>
</dbReference>
<dbReference type="InterPro" id="IPR036390">
    <property type="entry name" value="WH_DNA-bd_sf"/>
</dbReference>
<dbReference type="InterPro" id="IPR000595">
    <property type="entry name" value="cNMP-bd_dom"/>
</dbReference>
<dbReference type="Gene3D" id="1.10.10.10">
    <property type="entry name" value="Winged helix-like DNA-binding domain superfamily/Winged helix DNA-binding domain"/>
    <property type="match status" value="1"/>
</dbReference>
<keyword evidence="2" id="KW-0238">DNA-binding</keyword>
<reference evidence="6 7" key="1">
    <citation type="journal article" date="2016" name="Environ. Microbiol.">
        <title>New Methyloceanibacter diversity from North Sea sediments includes methanotroph containing solely the soluble methane monooxygenase.</title>
        <authorList>
            <person name="Vekeman B."/>
            <person name="Kerckhof F.M."/>
            <person name="Cremers G."/>
            <person name="de Vos P."/>
            <person name="Vandamme P."/>
            <person name="Boon N."/>
            <person name="Op den Camp H.J."/>
            <person name="Heylen K."/>
        </authorList>
    </citation>
    <scope>NUCLEOTIDE SEQUENCE [LARGE SCALE GENOMIC DNA]</scope>
    <source>
        <strain evidence="6 7">R-67177</strain>
    </source>
</reference>
<comment type="caution">
    <text evidence="6">The sequence shown here is derived from an EMBL/GenBank/DDBJ whole genome shotgun (WGS) entry which is preliminary data.</text>
</comment>
<dbReference type="PANTHER" id="PTHR24567:SF28">
    <property type="entry name" value="LISTERIOLYSIN REGULATORY PROTEIN"/>
    <property type="match status" value="1"/>
</dbReference>
<dbReference type="PANTHER" id="PTHR24567">
    <property type="entry name" value="CRP FAMILY TRANSCRIPTIONAL REGULATORY PROTEIN"/>
    <property type="match status" value="1"/>
</dbReference>
<evidence type="ECO:0000313" key="6">
    <source>
        <dbReference type="EMBL" id="ODR93703.1"/>
    </source>
</evidence>
<keyword evidence="7" id="KW-1185">Reference proteome</keyword>
<dbReference type="Proteomes" id="UP000095042">
    <property type="component" value="Unassembled WGS sequence"/>
</dbReference>
<dbReference type="InterPro" id="IPR036388">
    <property type="entry name" value="WH-like_DNA-bd_sf"/>
</dbReference>
<feature type="domain" description="HTH crp-type" evidence="5">
    <location>
        <begin position="148"/>
        <end position="221"/>
    </location>
</feature>
<keyword evidence="1" id="KW-0805">Transcription regulation</keyword>
<protein>
    <submittedName>
        <fullName evidence="6">Crp/Fnr family transcriptional regulator</fullName>
    </submittedName>
</protein>
<evidence type="ECO:0000256" key="2">
    <source>
        <dbReference type="ARBA" id="ARBA00023125"/>
    </source>
</evidence>
<evidence type="ECO:0000256" key="3">
    <source>
        <dbReference type="ARBA" id="ARBA00023163"/>
    </source>
</evidence>
<evidence type="ECO:0000259" key="5">
    <source>
        <dbReference type="PROSITE" id="PS51063"/>
    </source>
</evidence>
<dbReference type="AlphaFoldDB" id="A0A1E3VJM0"/>
<dbReference type="PROSITE" id="PS50042">
    <property type="entry name" value="CNMP_BINDING_3"/>
    <property type="match status" value="1"/>
</dbReference>
<evidence type="ECO:0000259" key="4">
    <source>
        <dbReference type="PROSITE" id="PS50042"/>
    </source>
</evidence>
<dbReference type="Pfam" id="PF13545">
    <property type="entry name" value="HTH_Crp_2"/>
    <property type="match status" value="1"/>
</dbReference>
<proteinExistence type="predicted"/>
<keyword evidence="3" id="KW-0804">Transcription</keyword>
<dbReference type="SMART" id="SM00100">
    <property type="entry name" value="cNMP"/>
    <property type="match status" value="1"/>
</dbReference>
<dbReference type="PROSITE" id="PS51063">
    <property type="entry name" value="HTH_CRP_2"/>
    <property type="match status" value="1"/>
</dbReference>
<dbReference type="InterPro" id="IPR050397">
    <property type="entry name" value="Env_Response_Regulators"/>
</dbReference>
<dbReference type="InterPro" id="IPR014710">
    <property type="entry name" value="RmlC-like_jellyroll"/>
</dbReference>
<dbReference type="Gene3D" id="2.60.120.10">
    <property type="entry name" value="Jelly Rolls"/>
    <property type="match status" value="1"/>
</dbReference>
<evidence type="ECO:0000256" key="1">
    <source>
        <dbReference type="ARBA" id="ARBA00023015"/>
    </source>
</evidence>
<dbReference type="GO" id="GO:0003700">
    <property type="term" value="F:DNA-binding transcription factor activity"/>
    <property type="evidence" value="ECO:0007669"/>
    <property type="project" value="TreeGrafter"/>
</dbReference>
<name>A0A1E3VJM0_9HYPH</name>
<dbReference type="GO" id="GO:0005829">
    <property type="term" value="C:cytosol"/>
    <property type="evidence" value="ECO:0007669"/>
    <property type="project" value="TreeGrafter"/>
</dbReference>
<dbReference type="SUPFAM" id="SSF46785">
    <property type="entry name" value="Winged helix' DNA-binding domain"/>
    <property type="match status" value="1"/>
</dbReference>
<dbReference type="CDD" id="cd00092">
    <property type="entry name" value="HTH_CRP"/>
    <property type="match status" value="1"/>
</dbReference>
<dbReference type="RefSeq" id="WP_069625211.1">
    <property type="nucleotide sequence ID" value="NZ_LPWD01000469.1"/>
</dbReference>
<feature type="domain" description="Cyclic nucleotide-binding" evidence="4">
    <location>
        <begin position="14"/>
        <end position="108"/>
    </location>
</feature>
<evidence type="ECO:0000313" key="7">
    <source>
        <dbReference type="Proteomes" id="UP000095042"/>
    </source>
</evidence>
<dbReference type="InterPro" id="IPR012318">
    <property type="entry name" value="HTH_CRP"/>
</dbReference>
<accession>A0A1E3VJM0</accession>
<dbReference type="GO" id="GO:0003677">
    <property type="term" value="F:DNA binding"/>
    <property type="evidence" value="ECO:0007669"/>
    <property type="project" value="UniProtKB-KW"/>
</dbReference>
<dbReference type="CDD" id="cd00038">
    <property type="entry name" value="CAP_ED"/>
    <property type="match status" value="1"/>
</dbReference>
<dbReference type="SMART" id="SM00419">
    <property type="entry name" value="HTH_CRP"/>
    <property type="match status" value="1"/>
</dbReference>
<gene>
    <name evidence="6" type="ORF">AUC71_05225</name>
</gene>
<dbReference type="InterPro" id="IPR018490">
    <property type="entry name" value="cNMP-bd_dom_sf"/>
</dbReference>